<evidence type="ECO:0000313" key="2">
    <source>
        <dbReference type="EMBL" id="PZO90264.1"/>
    </source>
</evidence>
<accession>A0A2W5A6Z2</accession>
<organism evidence="2 3">
    <name type="scientific">Sphingomonas sanxanigenens</name>
    <dbReference type="NCBI Taxonomy" id="397260"/>
    <lineage>
        <taxon>Bacteria</taxon>
        <taxon>Pseudomonadati</taxon>
        <taxon>Pseudomonadota</taxon>
        <taxon>Alphaproteobacteria</taxon>
        <taxon>Sphingomonadales</taxon>
        <taxon>Sphingomonadaceae</taxon>
        <taxon>Sphingomonas</taxon>
    </lineage>
</organism>
<dbReference type="Proteomes" id="UP000249066">
    <property type="component" value="Unassembled WGS sequence"/>
</dbReference>
<evidence type="ECO:0000256" key="1">
    <source>
        <dbReference type="SAM" id="SignalP"/>
    </source>
</evidence>
<evidence type="ECO:0000313" key="3">
    <source>
        <dbReference type="Proteomes" id="UP000249066"/>
    </source>
</evidence>
<dbReference type="EMBL" id="QFNN01000032">
    <property type="protein sequence ID" value="PZO90264.1"/>
    <property type="molecule type" value="Genomic_DNA"/>
</dbReference>
<feature type="signal peptide" evidence="1">
    <location>
        <begin position="1"/>
        <end position="20"/>
    </location>
</feature>
<name>A0A2W5A6Z2_9SPHN</name>
<evidence type="ECO:0008006" key="4">
    <source>
        <dbReference type="Google" id="ProtNLM"/>
    </source>
</evidence>
<gene>
    <name evidence="2" type="ORF">DI623_07335</name>
</gene>
<dbReference type="PROSITE" id="PS51257">
    <property type="entry name" value="PROKAR_LIPOPROTEIN"/>
    <property type="match status" value="1"/>
</dbReference>
<proteinExistence type="predicted"/>
<comment type="caution">
    <text evidence="2">The sequence shown here is derived from an EMBL/GenBank/DDBJ whole genome shotgun (WGS) entry which is preliminary data.</text>
</comment>
<protein>
    <recommendedName>
        <fullName evidence="4">Lipoprotein</fullName>
    </recommendedName>
</protein>
<feature type="chain" id="PRO_5015947397" description="Lipoprotein" evidence="1">
    <location>
        <begin position="21"/>
        <end position="253"/>
    </location>
</feature>
<keyword evidence="1" id="KW-0732">Signal</keyword>
<sequence length="253" mass="25555">MPRPRSLHIACVVAFSLMLAGCGGHQDGGGNAGVAAQASAPLPEANAASALPNIVETAEAPTPAGPLACSAEIGKAAARKRADLCVQVSPATHPPCNVANSCAMIEDEIARSCALIGDGSDRPAGCGPAAASIAAASDVIQLYYRALAARDYGTAYAQWSNGGAASGKSYDAFAKGFAETRTTSVTLGQPGAAEGAAGSSFVTIPVTVAATLGDGERQRFAGSYTLRRVNDVPGATPDQLRWRIQSASLRPAR</sequence>
<dbReference type="AlphaFoldDB" id="A0A2W5A6Z2"/>
<reference evidence="2 3" key="1">
    <citation type="submission" date="2017-08" db="EMBL/GenBank/DDBJ databases">
        <title>Infants hospitalized years apart are colonized by the same room-sourced microbial strains.</title>
        <authorList>
            <person name="Brooks B."/>
            <person name="Olm M.R."/>
            <person name="Firek B.A."/>
            <person name="Baker R."/>
            <person name="Thomas B.C."/>
            <person name="Morowitz M.J."/>
            <person name="Banfield J.F."/>
        </authorList>
    </citation>
    <scope>NUCLEOTIDE SEQUENCE [LARGE SCALE GENOMIC DNA]</scope>
    <source>
        <strain evidence="2">S2_018_000_R2_101</strain>
    </source>
</reference>